<reference evidence="2 3" key="1">
    <citation type="submission" date="2017-01" db="EMBL/GenBank/DDBJ databases">
        <authorList>
            <person name="Mah S.A."/>
            <person name="Swanson W.J."/>
            <person name="Moy G.W."/>
            <person name="Vacquier V.D."/>
        </authorList>
    </citation>
    <scope>NUCLEOTIDE SEQUENCE [LARGE SCALE GENOMIC DNA]</scope>
    <source>
        <strain evidence="2 3">ASpG1</strain>
    </source>
</reference>
<accession>A0A1N6TLU3</accession>
<evidence type="ECO:0000259" key="1">
    <source>
        <dbReference type="Pfam" id="PF12804"/>
    </source>
</evidence>
<dbReference type="InterPro" id="IPR025877">
    <property type="entry name" value="MobA-like_NTP_Trfase"/>
</dbReference>
<dbReference type="EMBL" id="FTMS01000010">
    <property type="protein sequence ID" value="SIQ54305.1"/>
    <property type="molecule type" value="Genomic_DNA"/>
</dbReference>
<dbReference type="CDD" id="cd04182">
    <property type="entry name" value="GT_2_like_f"/>
    <property type="match status" value="1"/>
</dbReference>
<dbReference type="Gene3D" id="3.90.550.10">
    <property type="entry name" value="Spore Coat Polysaccharide Biosynthesis Protein SpsA, Chain A"/>
    <property type="match status" value="1"/>
</dbReference>
<keyword evidence="2" id="KW-0808">Transferase</keyword>
<dbReference type="RefSeq" id="WP_076488941.1">
    <property type="nucleotide sequence ID" value="NZ_FTMS01000010.1"/>
</dbReference>
<keyword evidence="3" id="KW-1185">Reference proteome</keyword>
<dbReference type="InterPro" id="IPR029044">
    <property type="entry name" value="Nucleotide-diphossugar_trans"/>
</dbReference>
<evidence type="ECO:0000313" key="3">
    <source>
        <dbReference type="Proteomes" id="UP000186400"/>
    </source>
</evidence>
<dbReference type="STRING" id="159291.SAMN05920897_110107"/>
<evidence type="ECO:0000313" key="2">
    <source>
        <dbReference type="EMBL" id="SIQ54305.1"/>
    </source>
</evidence>
<dbReference type="OrthoDB" id="9786803at2"/>
<protein>
    <submittedName>
        <fullName evidence="2">Molybdenum cofactor cytidylyltransferase</fullName>
    </submittedName>
</protein>
<keyword evidence="2" id="KW-0548">Nucleotidyltransferase</keyword>
<dbReference type="PANTHER" id="PTHR43777">
    <property type="entry name" value="MOLYBDENUM COFACTOR CYTIDYLYLTRANSFERASE"/>
    <property type="match status" value="1"/>
</dbReference>
<dbReference type="GO" id="GO:0016779">
    <property type="term" value="F:nucleotidyltransferase activity"/>
    <property type="evidence" value="ECO:0007669"/>
    <property type="project" value="UniProtKB-KW"/>
</dbReference>
<dbReference type="Pfam" id="PF12804">
    <property type="entry name" value="NTP_transf_3"/>
    <property type="match status" value="1"/>
</dbReference>
<dbReference type="AlphaFoldDB" id="A0A1N6TLU3"/>
<dbReference type="Proteomes" id="UP000186400">
    <property type="component" value="Unassembled WGS sequence"/>
</dbReference>
<organism evidence="2 3">
    <name type="scientific">Alkalispirochaeta americana</name>
    <dbReference type="NCBI Taxonomy" id="159291"/>
    <lineage>
        <taxon>Bacteria</taxon>
        <taxon>Pseudomonadati</taxon>
        <taxon>Spirochaetota</taxon>
        <taxon>Spirochaetia</taxon>
        <taxon>Spirochaetales</taxon>
        <taxon>Spirochaetaceae</taxon>
        <taxon>Alkalispirochaeta</taxon>
    </lineage>
</organism>
<name>A0A1N6TLU3_9SPIO</name>
<gene>
    <name evidence="2" type="ORF">SAMN05920897_110107</name>
</gene>
<dbReference type="PANTHER" id="PTHR43777:SF1">
    <property type="entry name" value="MOLYBDENUM COFACTOR CYTIDYLYLTRANSFERASE"/>
    <property type="match status" value="1"/>
</dbReference>
<feature type="domain" description="MobA-like NTP transferase" evidence="1">
    <location>
        <begin position="13"/>
        <end position="178"/>
    </location>
</feature>
<dbReference type="SUPFAM" id="SSF53448">
    <property type="entry name" value="Nucleotide-diphospho-sugar transferases"/>
    <property type="match status" value="1"/>
</dbReference>
<sequence>MTDCERTFPAVDCVIPAGGLSQRMNPAHSRPVPKALFSLGGRTLLARVVEQAREVCSRCFVVTGWGADEVAREAASLAGVTVVHNPDFALGMVSSILAGARQVRSEWFFVAPADMPFLSPAVYRAVLSGALAGSDEMSRGEISRGEDVFFPLNQGKRGHPVLIRRALLPELETAFERAREESRSRGSREEILLKMLLRDRSCRGVPVVTDDIRVDLDTPEELARAQERCAP</sequence>
<proteinExistence type="predicted"/>